<feature type="region of interest" description="Disordered" evidence="1">
    <location>
        <begin position="4182"/>
        <end position="4226"/>
    </location>
</feature>
<evidence type="ECO:0000259" key="2">
    <source>
        <dbReference type="PROSITE" id="PS50234"/>
    </source>
</evidence>
<dbReference type="SUPFAM" id="SSF53300">
    <property type="entry name" value="vWA-like"/>
    <property type="match status" value="1"/>
</dbReference>
<feature type="compositionally biased region" description="Low complexity" evidence="1">
    <location>
        <begin position="4208"/>
        <end position="4226"/>
    </location>
</feature>
<dbReference type="Pfam" id="PF18815">
    <property type="entry name" value="AFP_2"/>
    <property type="match status" value="1"/>
</dbReference>
<feature type="region of interest" description="Disordered" evidence="1">
    <location>
        <begin position="187"/>
        <end position="214"/>
    </location>
</feature>
<evidence type="ECO:0000313" key="4">
    <source>
        <dbReference type="Proteomes" id="UP000262712"/>
    </source>
</evidence>
<sequence>MLNLIVKEPNGKYDVVSVKEDMVISPKAGQQFYFDNYSGSNYTFNLVDGDKSIELIINLDPPVKIIFNDMVDLITNQGDEKTVLGMINNPTGIYDLQNTVMNTNFKGDDVISSLKDMLSKSELGTNDGILIDNFGSLSSALDAAAAGGPQGDTSTFNPISFDEISESNVLAGRTQLDIDVNGNLNPANIDGNNNANNNITTTPTTTTPTTTTPNTTKVNLTATKEVEAGEDITYTASVANPPKTDLVIKLSNGAEITIKAGETSGSVTVASHDDVYGETDGTTEDVSITGTTGGGYEDLDTSATATTVVTEDTPDTTKVNLTATKEVEAGEDITYTASVANPPKTDLVIKLSNGAEITIKAGETSGSVTVASHDDVYGETDGTTEDVSITGTTGGGYEDLDTSATATTVVTEDTPDTTKVNLTATKEVEAGEDITYTASVANPPKTDLVIKLSNGAEITIKAGETSGSVTVASHDDVYGETDGTTEDVSITGTTGGGYEDLDTSATATTVVTEDTPDTTKVNLTATKEVEAGEDITYTASVANPPKTDLVIKLSNGAEITIKAGETSGSVTVASHDDVYGETDGTTEDVSITGTTGGGYEDLDTSATATTVVTEDTPDTTKVNLTATKEVEAGEDITYTASVANPPKTDLVIKLSNGAEITIKAGETSGSVTVASHDDVYGETDGTTEDVSITGTTGGGYEDLDTSATATTVVTEDTPDTTKVNLTATKEVEAGEDITYTASVANPPKTDLVIKLSNGAEITIKAGETSGSVTVASHDDVYGETDGTTEDVSITGTTGGGYEDLDTSATATTVVTEDTPDTTKVNLTATKEVEAGEDITYTASVANPPKTDLVIKLSNGAEITIKAGETSGSVTVASHDDVYGETDGTTEDVSITGTTGGGYEDLDTSATATTVVTEDTPDTTKVNLTATKEVEAGEDITYTASVANPPKTDLVIKLSNGAEITIKAGETSGSVTVASHDDVYGETDGTTEDVSITGTTGGGYEDLDTSATATTVVTEDTPDTTKVNLTATKEVEAGEDITYTASVANPPKTDLVIKLSNGAEITIKAGETSGSVTVASHDDVYGETDGTTEDVSITGTTGGGYEDLDTSATATTVVTEDTPDTTKVNLTATKEVEAGEDITYTASVANPPKTDLVIKLSNGAEITIKAGETSGSVTVASHDDVYGETDGTTEDVSITGTTGGGYEDLDTSATATTVVTEDTPDTTKVNLTATKEVEAGEDITYTASVANPPKTDLVIKLSNGAEITIKAGETSGSVTVASHDDVYGETDGTTEDVSITGTTGGGYEDLDTSATATTVVTEDTPDTTKVNLTATKEVEAGEDITYTASVANPPKTDLVIKLSNGAEITIKAGETSGSVTVASHDDVYGETDGTTEDVSITGTTGGGYEDLDTSATATTVVTEDTPDTTKVNLTATKEVEAGEDITYTASVANPPKTDLVIKLSNGAEITIKAGETSGSVTVASHDDVYGETDGTTEDVSITGTTGGGYEDLDTSATATTVVTEDTPDTTKVNLTATKEVEAGEDITYTASVANPPKTDLVIKLSNGAEITIKAGETSGSVTVASHDDVYGETDGTTEDVSITGTTGGGYEDLDTSATATTVVTEDTPDTTKVNLTATKEVEAGEDITYTASVANPPKTDLVIKLSNGAEITIKAGETSGSVTVASHDDVYGETDGTTEDVSITGTTGGGYEDLDTSATATTVVTEDTPDTTKVNLTATKEVEAGEDITYTASVANPPKTDLVIKLSNGAEITIKAGETSGSVTVASHDDVYGETDGTTEDVSITGTTGGGYEDLDTSATATTVVTEDTPDTTKVNLTATKEVEAGEDITYTASVANPPKTDLVIKLSNGAEITIKAGETSGSVTVASHDDVYGETDGTTEDVSITGTTGGGYEDLDTSATATTVVTEDTPDTTKVNLTATKEVEAGEDITYTASVANPPKTDLVIKLSNGAEITIKAGETSGSVTVASHDDVYGETDGTTEDVSITGTTGGGYEDLDTSATATTVVTEDTPDTTKVNLTATKEVEAGEDITYTASVANPPKTDLVIKLSNGAEITIKAGETSGSVTVASHDDVYGETDGTTEDVSITGTTGGGYEDLDTSATATTVVTEDTPDTTKVNLTATKEVEAGEDITYTASVANPPKTDLVIKLSNGAEITIKAGETSGSVTVASHDDVYGETDGTTEDVSITGTTGGGYEDLDTSATATTVVTEDTPDTTKVNLTATKEVEAGEDITYTASVANPPKTDLVIKLSNGAEITIKAGETSGSVTVASHDDVYGETDGTTEDVSITGTTGGGYEDLDTSATATTVVTEDTPDTTKVNLTATKEVEAGEDITYTASVANPPKTDLVIKLSNGAEITIKAGETSGSVTVASHDDVYGETDGTTEDVSITGTTGGGYEDLDTSATATTVVTEDTPDTTKVNLTATKEVEAGEDITYTASVANPPKTDLVIKLSNGAEITIKAGETSGSVTVASHDDVYGETDGTTEDVSITGTTGGGYEDLDTSATATTVVTEDTPDTTKVNLTATKEVEAGEDITYTASVANPPKTDLVIKLSNGAEITIKAGETSGSVTVASHDDVYGETDGTTEDVSITGTTGGGYEDLDTSATATTVVTEDTPDTTKVNLTATKEVEAGEDITYTASVANPPKTDLVIKLSNGAEITIKAGETSGSVTVASHDDVYGETDGTTEDVSITGTTGGGYEDLDTSATATTVVTEDTPDTTKVNLTATKEVEAGEDITYTASVANPPKTDLVIKLSNGAEITIKAGETSGSVTVASHDDVYGETDGTTEDVSITGTTGGGYEDLDTSATATTVVTEDTPDTTKVNLTATKEVEAGEDITYTASVANPPKTDLVIKLSNGAEITIKAGETSGSVTVASHDDVYGETDGTTEDVSITGTTGGGYEDLDTSATATTVVTEDTPDTTKVNLTATKEVEAGEDITYTASVANPPKTDLVIKLSNGAEITIKAGETSGSVTVASHDDVYGETDGTTEDVSITGTTGGGYEDLDTSATATTVVTEDTPDTTKVNLTATKEVEAGEDITYTASVANPPKTDLVIKLSNGAEITIKAGETSGSVTVASHDDVYGETDGTTEDVSITGTTGGGYEDLDTSATATTVVTEDTPDTTKVNLTATKEVEAGEDITYTASVANPPKTDLVIKLSNGAEITIKAGETSGSVTVASHDDVYGETDGTTEDVSITGTTGGGYEDLDTSATATTVVTEDTPDTTKVNLTATKEVEAGEDITYTASVANPPKTDLVIKLSNGAEITIKAGETSGSVTVASHDDVYGETDGTTEDVSITGTTGGGYEDLDTSATATTVVTEDTPDTTKVNLTATKEVEAGEDITYTASVANPPKTDLVIKLSNGAEITIKAGETSGSVTVASHDDVYGETDGTTEDVSITGTTGGGYEDLDTSATATTVVTEDTPDTTKVNLTATKEVEAGEDITYTASVANPPKTDLVIKLSNGAEITIKAGETSGSVTVASHDDVYGETDGTTEDVSITGTTGGGYEDLDTSATATTVVTEDTPDTTKVNLTATKEVEAGEDITYTASVANPPKTDLVIKLSNGAEITIKAGETSGSVTVASHDDVYGETDGTTEDVSITGTTGGGYEDLDTSATATTVVTEDTPDTTKVTLNDLTVDEGSGKATIGASLDYTPKTELTITLSNGATITFGPDYVPGTVVQSTEFDVQDDDVYKDSETYQVSITGAQGGDFEDLDTTDTATVTVNDTVTPVNVTVTATVSTPKVIDVNTNLGENTDVTVSAYNVYGHKGELAVVSGTDHDGFGVKGNTSGSGASSELGHGYNGKSEKIVFDFTKDVDSLDVSFAWRNNQETAKITFSKDGKPIGYATVSGGGTDEDAVVRYYDMNGNLLKEVPAQGGSDRVDLAYTFEFPGKDGNPMAFDKAEFSAPGYDDDYLINKVTYREVIDPEVDSVSTTEGKITFTIQIDENYPPQGKAKAIVEINGKEYEVEINATGRGTVTVNAKDIPDVSNVDVHVKEIIGGNYEKVNGTSDTFDLSDSFNDVVSSTDDSVTIKEDEVYTFDETDFGEYGEAVKQFKITELPSEGTLYLIVHKGEIIIDKYGNKHVATEDTRVPIHEGQVVSLADVAAGNVVYVPKENSDEDVDLKFQVGDKDGNFNDTEYKTDIKIDAVADAPEASINISGGVEKTVPVDSKGGNNGYGNGDQNAPGNSENHNNAENAGGNQESGTLDIIKIGNKTFSIEDALNNENKDTTSGDDVITYDNIYGGTNINSGAGDDLIVIKGDINGGAVAGGPGTDVLYLGKSASNYEILNYNGPEQGHDNIDCQIRDKQTGKILTVNNVEGIVFADGTTKGDVEVPTTPPETRTEVEYDVDINAALTDLDGSESLTVTITNVPEDAKLTCSNPDYTLTNNHDGTWTVNLPEGTKSVSETLKMTVPKGTENIDIGITARATESRDNENGDNYKETSDSDSLVYAEDESQTLNYDANTEKGHENIIIVLDVSGSMNDKVRLEDGSWTTRLALAKEALENMIDTYQKYSNVKINLTTFAGRADDVDGEGSEGGWYSPEDALNILNNLNASGGTNYEDALKETYSDYVPPVNGEKATVYYISDGKPNVENYDGCQDDPWNIIDKPYLDKWKDFLEDHVKELNVIGIGKNITDSTYLDMIAQKVGNVKTNVTIIEDENDLKDKLVENVYEKVEGNVLDNITGGDGNITVDSIVVDGVTHTASEASNNIIVIHTKSGGILEFNFETGDYTFGGERNSMVGDHENFSVNVSDEDGDSAKLDVNINIVNDIDTTASAPTLSFSISENGTTLATNEYDYKVHNSYSKSFDDEDNYINIHNDYKGWNGLNTYDGDDVVNIGDDVNYGSINLGDGDDYISIGHRVGDLGWATIDGGTGNDSIHLKGYSVEDYYNNVDNIQNKILNFENIKVGDTVIKGNADVFNNTNISNHSVSTTVYSYTITLAAALTDLDGSEELSKVRLEDIPDSVTSIKDSSGVEYPVTNGVVELPVESGKEEEFTFVSNEKLDSTDINSMKASVTSTESESDDTNTVSTNAKLEVDVDSHNHMTGTDADEKFDSHGSNATIDAGKGDDDIVFHAGDKVDGGEGEDTLLILDDDESIDISGINTINASTDLSEVHNIEAIDLTNDIKDNLVIDEEAIENLTDNENILKIFGDDSGDRVTLEGGSDNWKSSGQFTDDDGTTFNVFEGTTSGTSNIKVLIDEDVSVDPDI</sequence>
<name>A0AB33GQQ1_9BACT</name>
<dbReference type="KEGG" id="amol:AMOL_2531"/>
<protein>
    <submittedName>
        <fullName evidence="3">Large adhesive protein</fullName>
    </submittedName>
</protein>
<dbReference type="InterPro" id="IPR036465">
    <property type="entry name" value="vWFA_dom_sf"/>
</dbReference>
<feature type="domain" description="VWFA" evidence="2">
    <location>
        <begin position="4493"/>
        <end position="4694"/>
    </location>
</feature>
<dbReference type="InterPro" id="IPR002035">
    <property type="entry name" value="VWF_A"/>
</dbReference>
<reference evidence="3 4" key="1">
    <citation type="submission" date="2018-08" db="EMBL/GenBank/DDBJ databases">
        <title>Complete genome of the Arcobacter molluscorum type strain LMG 25693.</title>
        <authorList>
            <person name="Miller W.G."/>
            <person name="Yee E."/>
            <person name="Bono J.L."/>
        </authorList>
    </citation>
    <scope>NUCLEOTIDE SEQUENCE [LARGE SCALE GENOMIC DNA]</scope>
    <source>
        <strain evidence="3 4">CECT 7696</strain>
    </source>
</reference>
<feature type="region of interest" description="Disordered" evidence="1">
    <location>
        <begin position="3100"/>
        <end position="3123"/>
    </location>
</feature>
<dbReference type="RefSeq" id="WP_118909341.1">
    <property type="nucleotide sequence ID" value="NZ_CP032098.1"/>
</dbReference>
<dbReference type="Pfam" id="PF13519">
    <property type="entry name" value="VWA_2"/>
    <property type="match status" value="1"/>
</dbReference>
<evidence type="ECO:0000313" key="3">
    <source>
        <dbReference type="EMBL" id="AXX93473.1"/>
    </source>
</evidence>
<feature type="region of interest" description="Disordered" evidence="1">
    <location>
        <begin position="3302"/>
        <end position="3325"/>
    </location>
</feature>
<dbReference type="InterPro" id="IPR046779">
    <property type="entry name" value="LapA_adhesin_dom"/>
</dbReference>
<dbReference type="InterPro" id="IPR049531">
    <property type="entry name" value="AFP_rpt"/>
</dbReference>
<accession>A0AB33GQQ1</accession>
<organism evidence="3 4">
    <name type="scientific">Malaciobacter molluscorum LMG 25693</name>
    <dbReference type="NCBI Taxonomy" id="870501"/>
    <lineage>
        <taxon>Bacteria</taxon>
        <taxon>Pseudomonadati</taxon>
        <taxon>Campylobacterota</taxon>
        <taxon>Epsilonproteobacteria</taxon>
        <taxon>Campylobacterales</taxon>
        <taxon>Arcobacteraceae</taxon>
        <taxon>Malaciobacter</taxon>
    </lineage>
</organism>
<dbReference type="EMBL" id="CP032098">
    <property type="protein sequence ID" value="AXX93473.1"/>
    <property type="molecule type" value="Genomic_DNA"/>
</dbReference>
<dbReference type="Gene3D" id="3.40.50.410">
    <property type="entry name" value="von Willebrand factor, type A domain"/>
    <property type="match status" value="1"/>
</dbReference>
<dbReference type="CDD" id="cd00198">
    <property type="entry name" value="vWFA"/>
    <property type="match status" value="1"/>
</dbReference>
<dbReference type="Pfam" id="PF20579">
    <property type="entry name" value="LapA"/>
    <property type="match status" value="35"/>
</dbReference>
<dbReference type="SMART" id="SM00327">
    <property type="entry name" value="VWA"/>
    <property type="match status" value="1"/>
</dbReference>
<proteinExistence type="predicted"/>
<gene>
    <name evidence="3" type="ORF">AMOL_2531</name>
</gene>
<dbReference type="Proteomes" id="UP000262712">
    <property type="component" value="Chromosome"/>
</dbReference>
<evidence type="ECO:0000256" key="1">
    <source>
        <dbReference type="SAM" id="MobiDB-lite"/>
    </source>
</evidence>
<dbReference type="PROSITE" id="PS50234">
    <property type="entry name" value="VWFA"/>
    <property type="match status" value="1"/>
</dbReference>